<dbReference type="PANTHER" id="PTHR23077">
    <property type="entry name" value="AAA-FAMILY ATPASE"/>
    <property type="match status" value="1"/>
</dbReference>
<dbReference type="EMBL" id="LFYR01000929">
    <property type="protein sequence ID" value="KMZ67160.1"/>
    <property type="molecule type" value="Genomic_DNA"/>
</dbReference>
<evidence type="ECO:0000313" key="2">
    <source>
        <dbReference type="EMBL" id="KMZ67160.1"/>
    </source>
</evidence>
<dbReference type="Proteomes" id="UP000036987">
    <property type="component" value="Unassembled WGS sequence"/>
</dbReference>
<dbReference type="GO" id="GO:0016558">
    <property type="term" value="P:protein import into peroxisome matrix"/>
    <property type="evidence" value="ECO:0000318"/>
    <property type="project" value="GO_Central"/>
</dbReference>
<name>A0A0K9PG33_ZOSMR</name>
<proteinExistence type="predicted"/>
<dbReference type="InterPro" id="IPR003959">
    <property type="entry name" value="ATPase_AAA_core"/>
</dbReference>
<reference evidence="3" key="1">
    <citation type="journal article" date="2016" name="Nature">
        <title>The genome of the seagrass Zostera marina reveals angiosperm adaptation to the sea.</title>
        <authorList>
            <person name="Olsen J.L."/>
            <person name="Rouze P."/>
            <person name="Verhelst B."/>
            <person name="Lin Y.-C."/>
            <person name="Bayer T."/>
            <person name="Collen J."/>
            <person name="Dattolo E."/>
            <person name="De Paoli E."/>
            <person name="Dittami S."/>
            <person name="Maumus F."/>
            <person name="Michel G."/>
            <person name="Kersting A."/>
            <person name="Lauritano C."/>
            <person name="Lohaus R."/>
            <person name="Toepel M."/>
            <person name="Tonon T."/>
            <person name="Vanneste K."/>
            <person name="Amirebrahimi M."/>
            <person name="Brakel J."/>
            <person name="Bostroem C."/>
            <person name="Chovatia M."/>
            <person name="Grimwood J."/>
            <person name="Jenkins J.W."/>
            <person name="Jueterbock A."/>
            <person name="Mraz A."/>
            <person name="Stam W.T."/>
            <person name="Tice H."/>
            <person name="Bornberg-Bauer E."/>
            <person name="Green P.J."/>
            <person name="Pearson G.A."/>
            <person name="Procaccini G."/>
            <person name="Duarte C.M."/>
            <person name="Schmutz J."/>
            <person name="Reusch T.B.H."/>
            <person name="Van de Peer Y."/>
        </authorList>
    </citation>
    <scope>NUCLEOTIDE SEQUENCE [LARGE SCALE GENOMIC DNA]</scope>
    <source>
        <strain evidence="3">cv. Finnish</strain>
    </source>
</reference>
<dbReference type="InterPro" id="IPR050168">
    <property type="entry name" value="AAA_ATPase_domain"/>
</dbReference>
<keyword evidence="3" id="KW-1185">Reference proteome</keyword>
<organism evidence="2 3">
    <name type="scientific">Zostera marina</name>
    <name type="common">Eelgrass</name>
    <dbReference type="NCBI Taxonomy" id="29655"/>
    <lineage>
        <taxon>Eukaryota</taxon>
        <taxon>Viridiplantae</taxon>
        <taxon>Streptophyta</taxon>
        <taxon>Embryophyta</taxon>
        <taxon>Tracheophyta</taxon>
        <taxon>Spermatophyta</taxon>
        <taxon>Magnoliopsida</taxon>
        <taxon>Liliopsida</taxon>
        <taxon>Zosteraceae</taxon>
        <taxon>Zostera</taxon>
    </lineage>
</organism>
<dbReference type="OrthoDB" id="2187at2759"/>
<dbReference type="InterPro" id="IPR003593">
    <property type="entry name" value="AAA+_ATPase"/>
</dbReference>
<dbReference type="Pfam" id="PF00004">
    <property type="entry name" value="AAA"/>
    <property type="match status" value="2"/>
</dbReference>
<evidence type="ECO:0000313" key="3">
    <source>
        <dbReference type="Proteomes" id="UP000036987"/>
    </source>
</evidence>
<dbReference type="GO" id="GO:0016887">
    <property type="term" value="F:ATP hydrolysis activity"/>
    <property type="evidence" value="ECO:0000318"/>
    <property type="project" value="GO_Central"/>
</dbReference>
<sequence>MRILGNIRRAVAKVLVRNSNTNVGRIARVLVLDPTFDDACKDESYKIYPSSFTSANAVLPSCVYMSNDIVLPVQETAYLTPLFAFNLGLHLSWLGAFSEKGVDVVKSLFENNKDFEKEKAIMDAASLVHVDILPWLKPPMYATYVEISSVKIPETYLQYFNGMLQSEKDERQNIIDLAIKDYFKVDRFCTRGDIFCIHIKWRCNSEMCVACSLNRSDKSSIDVFTFKITEMKPANESILRVNCNETTLLHHGNVSSPIAPNILLGDSKRHVPLQGDAIKIFASIITNAICTSALSWKFMVSVLISGPNGCGKRTVVKYVAGSLGLHVVEYDCLDLISSSEKNIATILAEVFKTAKRYTPSILLLRHFENFGKLSSDGSSINQDAIITDLTSIIKHFTKLVPEDKVCHSTQNENSFYMIEREEVINHRVFLVALANDVDTIQLPLRGCFSHEMEMQSFNEAQRIQLLSESLQGISDPQKIDDDGMIKDIIRQTSGFMPRDIHTLVADASVNFLHKLSQSRITSVPEDVDKKSMKYPVITPCFLKEELSNALDRSKKRVSTSLGIPRVPNVKWEDIGGLEDVKNSILETVQLPLQHRDLFPLGLRKRSGVLLYGPPGTGKTLLAKAVATECSLNFISVKGPELINMYIGESEKNVRDIFQKAIFFFDSSLLQSKGATSTTRRTNLLQNPRRWIYKHHMRLYRR</sequence>
<dbReference type="SUPFAM" id="SSF52540">
    <property type="entry name" value="P-loop containing nucleoside triphosphate hydrolases"/>
    <property type="match status" value="2"/>
</dbReference>
<dbReference type="SMART" id="SM00382">
    <property type="entry name" value="AAA"/>
    <property type="match status" value="2"/>
</dbReference>
<comment type="caution">
    <text evidence="2">The sequence shown here is derived from an EMBL/GenBank/DDBJ whole genome shotgun (WGS) entry which is preliminary data.</text>
</comment>
<gene>
    <name evidence="2" type="ORF">ZOSMA_277G00220</name>
</gene>
<feature type="domain" description="AAA+ ATPase" evidence="1">
    <location>
        <begin position="604"/>
        <end position="688"/>
    </location>
</feature>
<dbReference type="GO" id="GO:0005524">
    <property type="term" value="F:ATP binding"/>
    <property type="evidence" value="ECO:0007669"/>
    <property type="project" value="InterPro"/>
</dbReference>
<dbReference type="OMA" id="FSVCINW"/>
<dbReference type="PANTHER" id="PTHR23077:SF9">
    <property type="entry name" value="PEROXISOMAL ATPASE PEX6"/>
    <property type="match status" value="1"/>
</dbReference>
<dbReference type="AlphaFoldDB" id="A0A0K9PG33"/>
<feature type="domain" description="AAA+ ATPase" evidence="1">
    <location>
        <begin position="298"/>
        <end position="458"/>
    </location>
</feature>
<dbReference type="InterPro" id="IPR027417">
    <property type="entry name" value="P-loop_NTPase"/>
</dbReference>
<dbReference type="GO" id="GO:0043335">
    <property type="term" value="P:protein unfolding"/>
    <property type="evidence" value="ECO:0000318"/>
    <property type="project" value="GO_Central"/>
</dbReference>
<dbReference type="GO" id="GO:0005778">
    <property type="term" value="C:peroxisomal membrane"/>
    <property type="evidence" value="ECO:0000318"/>
    <property type="project" value="GO_Central"/>
</dbReference>
<protein>
    <submittedName>
        <fullName evidence="2">Peroxisome biogenesis protein 6</fullName>
    </submittedName>
</protein>
<dbReference type="Gene3D" id="3.40.50.300">
    <property type="entry name" value="P-loop containing nucleotide triphosphate hydrolases"/>
    <property type="match status" value="2"/>
</dbReference>
<accession>A0A0K9PG33</accession>
<dbReference type="GO" id="GO:0005829">
    <property type="term" value="C:cytosol"/>
    <property type="evidence" value="ECO:0000318"/>
    <property type="project" value="GO_Central"/>
</dbReference>
<dbReference type="STRING" id="29655.A0A0K9PG33"/>
<evidence type="ECO:0000259" key="1">
    <source>
        <dbReference type="SMART" id="SM00382"/>
    </source>
</evidence>